<dbReference type="Proteomes" id="UP000010959">
    <property type="component" value="Unassembled WGS sequence"/>
</dbReference>
<comment type="caution">
    <text evidence="1">The sequence shown here is derived from an EMBL/GenBank/DDBJ whole genome shotgun (WGS) entry which is preliminary data.</text>
</comment>
<proteinExistence type="predicted"/>
<evidence type="ECO:0000313" key="1">
    <source>
        <dbReference type="EMBL" id="ELP32035.1"/>
    </source>
</evidence>
<gene>
    <name evidence="1" type="ORF">RBSWK_04033</name>
</gene>
<dbReference type="PATRIC" id="fig|993516.3.peg.4316"/>
<organism evidence="1 2">
    <name type="scientific">Rhodopirellula baltica SWK14</name>
    <dbReference type="NCBI Taxonomy" id="993516"/>
    <lineage>
        <taxon>Bacteria</taxon>
        <taxon>Pseudomonadati</taxon>
        <taxon>Planctomycetota</taxon>
        <taxon>Planctomycetia</taxon>
        <taxon>Pirellulales</taxon>
        <taxon>Pirellulaceae</taxon>
        <taxon>Rhodopirellula</taxon>
    </lineage>
</organism>
<name>L7CDX6_RHOBT</name>
<dbReference type="EMBL" id="AMWG01000116">
    <property type="protein sequence ID" value="ELP32035.1"/>
    <property type="molecule type" value="Genomic_DNA"/>
</dbReference>
<sequence length="80" mass="9780">MARLRRELRNVQISTMMMKPETELTDIQKLRREERLIREHYERLGWEDPQVREEVEKFRRIWYELRDLQSSSTSSAAGTL</sequence>
<protein>
    <submittedName>
        <fullName evidence="1">Uncharacterized protein</fullName>
    </submittedName>
</protein>
<accession>L7CDX6</accession>
<dbReference type="AlphaFoldDB" id="L7CDX6"/>
<reference evidence="1 2" key="1">
    <citation type="journal article" date="2013" name="Mar. Genomics">
        <title>Expression of sulfatases in Rhodopirellula baltica and the diversity of sulfatases in the genus Rhodopirellula.</title>
        <authorList>
            <person name="Wegner C.E."/>
            <person name="Richter-Heitmann T."/>
            <person name="Klindworth A."/>
            <person name="Klockow C."/>
            <person name="Richter M."/>
            <person name="Achstetter T."/>
            <person name="Glockner F.O."/>
            <person name="Harder J."/>
        </authorList>
    </citation>
    <scope>NUCLEOTIDE SEQUENCE [LARGE SCALE GENOMIC DNA]</scope>
    <source>
        <strain evidence="1 2">SWK14</strain>
    </source>
</reference>
<evidence type="ECO:0000313" key="2">
    <source>
        <dbReference type="Proteomes" id="UP000010959"/>
    </source>
</evidence>